<feature type="region of interest" description="Disordered" evidence="1">
    <location>
        <begin position="1"/>
        <end position="63"/>
    </location>
</feature>
<feature type="compositionally biased region" description="Polar residues" evidence="1">
    <location>
        <begin position="19"/>
        <end position="34"/>
    </location>
</feature>
<proteinExistence type="predicted"/>
<feature type="compositionally biased region" description="Basic residues" evidence="1">
    <location>
        <begin position="105"/>
        <end position="126"/>
    </location>
</feature>
<comment type="caution">
    <text evidence="2">The sequence shown here is derived from an EMBL/GenBank/DDBJ whole genome shotgun (WGS) entry which is preliminary data.</text>
</comment>
<sequence length="150" mass="16790">MPKPSTYQALPKDDIPANSKMNAASSNHTSTTGLPPNIFAAPAKVPAGSGLSEVEKKETKETNPELVAAMEKPEAGTVVEWKEVEALRAKKREEVEALAEEWEKKKKKKKKKEEEKRKRRRGRRTAPKTTGTASRAIQTPATWRTKKARW</sequence>
<dbReference type="Proteomes" id="UP001323405">
    <property type="component" value="Unassembled WGS sequence"/>
</dbReference>
<accession>A0ABR0GPW7</accession>
<evidence type="ECO:0000313" key="2">
    <source>
        <dbReference type="EMBL" id="KAK4657808.1"/>
    </source>
</evidence>
<organism evidence="2 3">
    <name type="scientific">Podospora pseudocomata</name>
    <dbReference type="NCBI Taxonomy" id="2093779"/>
    <lineage>
        <taxon>Eukaryota</taxon>
        <taxon>Fungi</taxon>
        <taxon>Dikarya</taxon>
        <taxon>Ascomycota</taxon>
        <taxon>Pezizomycotina</taxon>
        <taxon>Sordariomycetes</taxon>
        <taxon>Sordariomycetidae</taxon>
        <taxon>Sordariales</taxon>
        <taxon>Podosporaceae</taxon>
        <taxon>Podospora</taxon>
    </lineage>
</organism>
<dbReference type="RefSeq" id="XP_062746781.1">
    <property type="nucleotide sequence ID" value="XM_062883244.1"/>
</dbReference>
<reference evidence="2 3" key="1">
    <citation type="journal article" date="2023" name="bioRxiv">
        <title>High-quality genome assemblies of four members of thePodospora anserinaspecies complex.</title>
        <authorList>
            <person name="Ament-Velasquez S.L."/>
            <person name="Vogan A.A."/>
            <person name="Wallerman O."/>
            <person name="Hartmann F."/>
            <person name="Gautier V."/>
            <person name="Silar P."/>
            <person name="Giraud T."/>
            <person name="Johannesson H."/>
        </authorList>
    </citation>
    <scope>NUCLEOTIDE SEQUENCE [LARGE SCALE GENOMIC DNA]</scope>
    <source>
        <strain evidence="2 3">CBS 415.72m</strain>
    </source>
</reference>
<evidence type="ECO:0000313" key="3">
    <source>
        <dbReference type="Proteomes" id="UP001323405"/>
    </source>
</evidence>
<feature type="compositionally biased region" description="Polar residues" evidence="1">
    <location>
        <begin position="127"/>
        <end position="142"/>
    </location>
</feature>
<keyword evidence="3" id="KW-1185">Reference proteome</keyword>
<evidence type="ECO:0000256" key="1">
    <source>
        <dbReference type="SAM" id="MobiDB-lite"/>
    </source>
</evidence>
<protein>
    <submittedName>
        <fullName evidence="2">Uncharacterized protein</fullName>
    </submittedName>
</protein>
<dbReference type="EMBL" id="JAFFHA010000003">
    <property type="protein sequence ID" value="KAK4657808.1"/>
    <property type="molecule type" value="Genomic_DNA"/>
</dbReference>
<gene>
    <name evidence="2" type="ORF">QC762_0031830</name>
</gene>
<feature type="region of interest" description="Disordered" evidence="1">
    <location>
        <begin position="91"/>
        <end position="150"/>
    </location>
</feature>
<name>A0ABR0GPW7_9PEZI</name>
<dbReference type="GeneID" id="87902798"/>
<feature type="compositionally biased region" description="Basic and acidic residues" evidence="1">
    <location>
        <begin position="53"/>
        <end position="63"/>
    </location>
</feature>